<dbReference type="PRINTS" id="PR00299">
    <property type="entry name" value="ACRYSTALLIN"/>
</dbReference>
<evidence type="ECO:0000256" key="1">
    <source>
        <dbReference type="PROSITE-ProRule" id="PRU00285"/>
    </source>
</evidence>
<dbReference type="Pfam" id="PF00011">
    <property type="entry name" value="HSP20"/>
    <property type="match status" value="1"/>
</dbReference>
<dbReference type="PROSITE" id="PS01031">
    <property type="entry name" value="SHSP"/>
    <property type="match status" value="1"/>
</dbReference>
<evidence type="ECO:0000256" key="2">
    <source>
        <dbReference type="RuleBase" id="RU003616"/>
    </source>
</evidence>
<dbReference type="Proteomes" id="UP000887574">
    <property type="component" value="Unplaced"/>
</dbReference>
<dbReference type="SUPFAM" id="SSF49764">
    <property type="entry name" value="HSP20-like chaperones"/>
    <property type="match status" value="1"/>
</dbReference>
<dbReference type="WBParaSite" id="jg17231">
    <property type="protein sequence ID" value="jg17231"/>
    <property type="gene ID" value="jg17231"/>
</dbReference>
<feature type="region of interest" description="Disordered" evidence="3">
    <location>
        <begin position="244"/>
        <end position="418"/>
    </location>
</feature>
<dbReference type="InterPro" id="IPR008978">
    <property type="entry name" value="HSP20-like_chaperone"/>
</dbReference>
<comment type="similarity">
    <text evidence="1 2">Belongs to the small heat shock protein (HSP20) family.</text>
</comment>
<dbReference type="AlphaFoldDB" id="A0A915DAK6"/>
<dbReference type="PANTHER" id="PTHR45640:SF10">
    <property type="entry name" value="SHSP DOMAIN-CONTAINING PROTEIN"/>
    <property type="match status" value="1"/>
</dbReference>
<dbReference type="CDD" id="cd06526">
    <property type="entry name" value="metazoan_ACD"/>
    <property type="match status" value="1"/>
</dbReference>
<evidence type="ECO:0000256" key="3">
    <source>
        <dbReference type="SAM" id="MobiDB-lite"/>
    </source>
</evidence>
<sequence length="418" mass="49413">MPKLPLVHCSIFCRLWFHSASLENNFRPIFSFCLNGFNDSSRSRIFDDNWWPERDSSVWRDRFSKDWYDWPTEWPRPRDVLDRFRGNSDKWWSDWPSDWPRMDAIVPRFSSHLDRFDKNWRIDPFWRDLYPKWAEPIFKEGLDVKTNIVNDRGRFAVDIDAYQFRPEELQVKTFDDTLLIEGRHEDVRDPDNYTKMYFVRKYQLPTDVFPQDISSSIDSRGHLTVEAQKRHPAIEYRERTIPIASAHNDNGMKRAIGSRSNSYSPRDRHDSGRGSDGSFHQNFRTESRNNNIDPNYLSPQTNGYRNEFSTRSADANGLHHSRRSEEFREEIRRSGSQQSIIPPAPLLRTESRQSVRDAQQFNRSASSSRNDNYNNFRVDTPGENVNILRPTEELGDRAQSRASQSRSERSVRISKTFA</sequence>
<accession>A0A915DAK6</accession>
<dbReference type="GO" id="GO:0051082">
    <property type="term" value="F:unfolded protein binding"/>
    <property type="evidence" value="ECO:0007669"/>
    <property type="project" value="TreeGrafter"/>
</dbReference>
<dbReference type="InterPro" id="IPR002068">
    <property type="entry name" value="A-crystallin/Hsp20_dom"/>
</dbReference>
<dbReference type="GO" id="GO:0005634">
    <property type="term" value="C:nucleus"/>
    <property type="evidence" value="ECO:0007669"/>
    <property type="project" value="TreeGrafter"/>
</dbReference>
<dbReference type="InterPro" id="IPR001436">
    <property type="entry name" value="Alpha-crystallin/sHSP_animal"/>
</dbReference>
<dbReference type="PANTHER" id="PTHR45640">
    <property type="entry name" value="HEAT SHOCK PROTEIN HSP-12.2-RELATED"/>
    <property type="match status" value="1"/>
</dbReference>
<evidence type="ECO:0000313" key="6">
    <source>
        <dbReference type="WBParaSite" id="jg17231"/>
    </source>
</evidence>
<keyword evidence="5" id="KW-1185">Reference proteome</keyword>
<protein>
    <submittedName>
        <fullName evidence="6">SHSP domain-containing protein</fullName>
    </submittedName>
</protein>
<feature type="compositionally biased region" description="Basic and acidic residues" evidence="3">
    <location>
        <begin position="323"/>
        <end position="333"/>
    </location>
</feature>
<feature type="compositionally biased region" description="Polar residues" evidence="3">
    <location>
        <begin position="278"/>
        <end position="313"/>
    </location>
</feature>
<proteinExistence type="inferred from homology"/>
<dbReference type="GO" id="GO:0005737">
    <property type="term" value="C:cytoplasm"/>
    <property type="evidence" value="ECO:0007669"/>
    <property type="project" value="TreeGrafter"/>
</dbReference>
<feature type="compositionally biased region" description="Polar residues" evidence="3">
    <location>
        <begin position="356"/>
        <end position="377"/>
    </location>
</feature>
<name>A0A915DAK6_9BILA</name>
<evidence type="ECO:0000259" key="4">
    <source>
        <dbReference type="PROSITE" id="PS01031"/>
    </source>
</evidence>
<feature type="compositionally biased region" description="Basic and acidic residues" evidence="3">
    <location>
        <begin position="390"/>
        <end position="399"/>
    </location>
</feature>
<dbReference type="GO" id="GO:0042026">
    <property type="term" value="P:protein refolding"/>
    <property type="evidence" value="ECO:0007669"/>
    <property type="project" value="TreeGrafter"/>
</dbReference>
<reference evidence="6" key="1">
    <citation type="submission" date="2022-11" db="UniProtKB">
        <authorList>
            <consortium name="WormBaseParasite"/>
        </authorList>
    </citation>
    <scope>IDENTIFICATION</scope>
</reference>
<dbReference type="Gene3D" id="2.60.40.790">
    <property type="match status" value="1"/>
</dbReference>
<evidence type="ECO:0000313" key="5">
    <source>
        <dbReference type="Proteomes" id="UP000887574"/>
    </source>
</evidence>
<feature type="domain" description="SHSP" evidence="4">
    <location>
        <begin position="137"/>
        <end position="244"/>
    </location>
</feature>
<dbReference type="GO" id="GO:0009408">
    <property type="term" value="P:response to heat"/>
    <property type="evidence" value="ECO:0007669"/>
    <property type="project" value="TreeGrafter"/>
</dbReference>
<organism evidence="5 6">
    <name type="scientific">Ditylenchus dipsaci</name>
    <dbReference type="NCBI Taxonomy" id="166011"/>
    <lineage>
        <taxon>Eukaryota</taxon>
        <taxon>Metazoa</taxon>
        <taxon>Ecdysozoa</taxon>
        <taxon>Nematoda</taxon>
        <taxon>Chromadorea</taxon>
        <taxon>Rhabditida</taxon>
        <taxon>Tylenchina</taxon>
        <taxon>Tylenchomorpha</taxon>
        <taxon>Sphaerularioidea</taxon>
        <taxon>Anguinidae</taxon>
        <taxon>Anguininae</taxon>
        <taxon>Ditylenchus</taxon>
    </lineage>
</organism>